<sequence length="160" mass="18007">MDEFEEKVRLYRDRVAAFMMQAHGWCTARGLVVEEVTTELLEEALPKYEANSLHILTPDRQPLAELLPTGSAIIGALGRIDLRGTLARHAFLFQTGKGPRVSLSDTSADGKTSSDTPRPIISGIEGDGWYWYEAFIRRAKQVDENLFLDLLTDVSDYEFQ</sequence>
<dbReference type="EMBL" id="PNYA01000022">
    <property type="protein sequence ID" value="PMS16893.1"/>
    <property type="molecule type" value="Genomic_DNA"/>
</dbReference>
<evidence type="ECO:0000313" key="3">
    <source>
        <dbReference type="Proteomes" id="UP000235616"/>
    </source>
</evidence>
<dbReference type="Proteomes" id="UP000235616">
    <property type="component" value="Unassembled WGS sequence"/>
</dbReference>
<protein>
    <submittedName>
        <fullName evidence="2">Uncharacterized protein</fullName>
    </submittedName>
</protein>
<dbReference type="AlphaFoldDB" id="A0A2N7VIB8"/>
<keyword evidence="3" id="KW-1185">Reference proteome</keyword>
<comment type="caution">
    <text evidence="2">The sequence shown here is derived from an EMBL/GenBank/DDBJ whole genome shotgun (WGS) entry which is preliminary data.</text>
</comment>
<dbReference type="OrthoDB" id="7064296at2"/>
<evidence type="ECO:0000313" key="2">
    <source>
        <dbReference type="EMBL" id="PMS16893.1"/>
    </source>
</evidence>
<organism evidence="2 3">
    <name type="scientific">Trinickia dabaoshanensis</name>
    <dbReference type="NCBI Taxonomy" id="564714"/>
    <lineage>
        <taxon>Bacteria</taxon>
        <taxon>Pseudomonadati</taxon>
        <taxon>Pseudomonadota</taxon>
        <taxon>Betaproteobacteria</taxon>
        <taxon>Burkholderiales</taxon>
        <taxon>Burkholderiaceae</taxon>
        <taxon>Trinickia</taxon>
    </lineage>
</organism>
<evidence type="ECO:0000256" key="1">
    <source>
        <dbReference type="SAM" id="MobiDB-lite"/>
    </source>
</evidence>
<dbReference type="RefSeq" id="WP_102647634.1">
    <property type="nucleotide sequence ID" value="NZ_PNYA01000022.1"/>
</dbReference>
<feature type="compositionally biased region" description="Polar residues" evidence="1">
    <location>
        <begin position="103"/>
        <end position="116"/>
    </location>
</feature>
<name>A0A2N7VIB8_9BURK</name>
<feature type="region of interest" description="Disordered" evidence="1">
    <location>
        <begin position="99"/>
        <end position="118"/>
    </location>
</feature>
<gene>
    <name evidence="2" type="ORF">C0Z18_22405</name>
</gene>
<accession>A0A2N7VIB8</accession>
<reference evidence="2 3" key="1">
    <citation type="submission" date="2018-01" db="EMBL/GenBank/DDBJ databases">
        <title>Whole genome analyses suggest that Burkholderia sensu lato contains two further novel genera in the rhizoxinica-symbiotica group Mycetohabitans gen. nov., and Trinickia gen. nov.: implications for the evolution of diazotrophy and nodulation in the Burkholderiaceae.</title>
        <authorList>
            <person name="Estrada-de los Santos P."/>
            <person name="Palmer M."/>
            <person name="Chavez-Ramirez B."/>
            <person name="Beukes C."/>
            <person name="Steenkamp E.T."/>
            <person name="Hirsch A.M."/>
            <person name="Manyaka P."/>
            <person name="Maluk M."/>
            <person name="Lafos M."/>
            <person name="Crook M."/>
            <person name="Gross E."/>
            <person name="Simon M.F."/>
            <person name="Bueno dos Reis Junior F."/>
            <person name="Poole P.S."/>
            <person name="Venter S.N."/>
            <person name="James E.K."/>
        </authorList>
    </citation>
    <scope>NUCLEOTIDE SEQUENCE [LARGE SCALE GENOMIC DNA]</scope>
    <source>
        <strain evidence="2 3">GIMN1.004</strain>
    </source>
</reference>
<proteinExistence type="predicted"/>